<accession>A0ABR3JCB2</accession>
<gene>
    <name evidence="1" type="ORF">HGRIS_014923</name>
</gene>
<keyword evidence="2" id="KW-1185">Reference proteome</keyword>
<dbReference type="EMBL" id="JASNQZ010000008">
    <property type="protein sequence ID" value="KAL0953309.1"/>
    <property type="molecule type" value="Genomic_DNA"/>
</dbReference>
<proteinExistence type="predicted"/>
<evidence type="ECO:0000313" key="1">
    <source>
        <dbReference type="EMBL" id="KAL0953309.1"/>
    </source>
</evidence>
<comment type="caution">
    <text evidence="1">The sequence shown here is derived from an EMBL/GenBank/DDBJ whole genome shotgun (WGS) entry which is preliminary data.</text>
</comment>
<dbReference type="Proteomes" id="UP001556367">
    <property type="component" value="Unassembled WGS sequence"/>
</dbReference>
<sequence length="198" mass="22260">MLRRCIMRRVDCSEEQTSIWTNVHVVALITRPTETDIPLTRSTSADVAESGLSHRLGIVNGSVNFSRLENLSKAPLFERWFARTSAWIPATPSVLMKATVHTVTFVQYRHRSACCVTYVTFECFSVVTSSSPFPTLVMQIIPFLHQQPFLCHLLGSCGIFGCIGWPQTRTHHSQGLKRTGWALFCFKLCSILLSCSHP</sequence>
<reference evidence="2" key="1">
    <citation type="submission" date="2024-06" db="EMBL/GenBank/DDBJ databases">
        <title>Multi-omics analyses provide insights into the biosynthesis of the anticancer antibiotic pleurotin in Hohenbuehelia grisea.</title>
        <authorList>
            <person name="Weaver J.A."/>
            <person name="Alberti F."/>
        </authorList>
    </citation>
    <scope>NUCLEOTIDE SEQUENCE [LARGE SCALE GENOMIC DNA]</scope>
    <source>
        <strain evidence="2">T-177</strain>
    </source>
</reference>
<protein>
    <submittedName>
        <fullName evidence="1">Uncharacterized protein</fullName>
    </submittedName>
</protein>
<organism evidence="1 2">
    <name type="scientific">Hohenbuehelia grisea</name>
    <dbReference type="NCBI Taxonomy" id="104357"/>
    <lineage>
        <taxon>Eukaryota</taxon>
        <taxon>Fungi</taxon>
        <taxon>Dikarya</taxon>
        <taxon>Basidiomycota</taxon>
        <taxon>Agaricomycotina</taxon>
        <taxon>Agaricomycetes</taxon>
        <taxon>Agaricomycetidae</taxon>
        <taxon>Agaricales</taxon>
        <taxon>Pleurotineae</taxon>
        <taxon>Pleurotaceae</taxon>
        <taxon>Hohenbuehelia</taxon>
    </lineage>
</organism>
<evidence type="ECO:0000313" key="2">
    <source>
        <dbReference type="Proteomes" id="UP001556367"/>
    </source>
</evidence>
<name>A0ABR3JCB2_9AGAR</name>